<dbReference type="PROSITE" id="PS00086">
    <property type="entry name" value="CYTOCHROME_P450"/>
    <property type="match status" value="1"/>
</dbReference>
<gene>
    <name evidence="12" type="ORF">PIB30_074266</name>
</gene>
<keyword evidence="4" id="KW-0812">Transmembrane</keyword>
<reference evidence="12 13" key="1">
    <citation type="journal article" date="2023" name="Plants (Basel)">
        <title>Bridging the Gap: Combining Genomics and Transcriptomics Approaches to Understand Stylosanthes scabra, an Orphan Legume from the Brazilian Caatinga.</title>
        <authorList>
            <person name="Ferreira-Neto J.R.C."/>
            <person name="da Silva M.D."/>
            <person name="Binneck E."/>
            <person name="de Melo N.F."/>
            <person name="da Silva R.H."/>
            <person name="de Melo A.L.T.M."/>
            <person name="Pandolfi V."/>
            <person name="Bustamante F.O."/>
            <person name="Brasileiro-Vidal A.C."/>
            <person name="Benko-Iseppon A.M."/>
        </authorList>
    </citation>
    <scope>NUCLEOTIDE SEQUENCE [LARGE SCALE GENOMIC DNA]</scope>
    <source>
        <tissue evidence="12">Leaves</tissue>
    </source>
</reference>
<dbReference type="Proteomes" id="UP001341840">
    <property type="component" value="Unassembled WGS sequence"/>
</dbReference>
<keyword evidence="8 11" id="KW-0408">Iron</keyword>
<evidence type="ECO:0000256" key="10">
    <source>
        <dbReference type="ARBA" id="ARBA00023136"/>
    </source>
</evidence>
<dbReference type="PANTHER" id="PTHR24282">
    <property type="entry name" value="CYTOCHROME P450 FAMILY MEMBER"/>
    <property type="match status" value="1"/>
</dbReference>
<dbReference type="PRINTS" id="PR00463">
    <property type="entry name" value="EP450I"/>
</dbReference>
<proteinExistence type="inferred from homology"/>
<dbReference type="SUPFAM" id="SSF48264">
    <property type="entry name" value="Cytochrome P450"/>
    <property type="match status" value="1"/>
</dbReference>
<keyword evidence="10" id="KW-0472">Membrane</keyword>
<evidence type="ECO:0000256" key="5">
    <source>
        <dbReference type="ARBA" id="ARBA00022723"/>
    </source>
</evidence>
<evidence type="ECO:0000256" key="8">
    <source>
        <dbReference type="ARBA" id="ARBA00023004"/>
    </source>
</evidence>
<name>A0ABU6USD9_9FABA</name>
<keyword evidence="9 11" id="KW-0503">Monooxygenase</keyword>
<dbReference type="InterPro" id="IPR017972">
    <property type="entry name" value="Cyt_P450_CS"/>
</dbReference>
<keyword evidence="7 11" id="KW-0560">Oxidoreductase</keyword>
<evidence type="ECO:0000256" key="1">
    <source>
        <dbReference type="ARBA" id="ARBA00004167"/>
    </source>
</evidence>
<dbReference type="PRINTS" id="PR00385">
    <property type="entry name" value="P450"/>
</dbReference>
<dbReference type="Pfam" id="PF00067">
    <property type="entry name" value="p450"/>
    <property type="match status" value="1"/>
</dbReference>
<evidence type="ECO:0000313" key="12">
    <source>
        <dbReference type="EMBL" id="MED6162838.1"/>
    </source>
</evidence>
<evidence type="ECO:0000256" key="7">
    <source>
        <dbReference type="ARBA" id="ARBA00023002"/>
    </source>
</evidence>
<keyword evidence="6" id="KW-1133">Transmembrane helix</keyword>
<keyword evidence="13" id="KW-1185">Reference proteome</keyword>
<sequence>MEIKSILMDMIEKKERAMKEGKLEGRDLLSLLLEFKHQNNSLTNEDVIEECKLFYFAGHITTSNLLAWTMVCLSMHPMWQEKARDEVLHMFGKRTQLDFEDINRLKIVPMILKEVLRLYPPLAVLYRYTSCETKIGSMTIPEGVELVLQVLHIHHNDKYWDKADEFNPARFADGISNASNEGHAAFYPFGWGPRICIGQNFAYLQAKMALSKILQNFSFQLSPSYAHAPISCVTLQPQYGAPVIISRI</sequence>
<comment type="similarity">
    <text evidence="2 11">Belongs to the cytochrome P450 family.</text>
</comment>
<evidence type="ECO:0000256" key="3">
    <source>
        <dbReference type="ARBA" id="ARBA00022617"/>
    </source>
</evidence>
<dbReference type="InterPro" id="IPR002401">
    <property type="entry name" value="Cyt_P450_E_grp-I"/>
</dbReference>
<evidence type="ECO:0000256" key="6">
    <source>
        <dbReference type="ARBA" id="ARBA00022989"/>
    </source>
</evidence>
<evidence type="ECO:0000256" key="9">
    <source>
        <dbReference type="ARBA" id="ARBA00023033"/>
    </source>
</evidence>
<protein>
    <submittedName>
        <fullName evidence="12">Uncharacterized protein</fullName>
    </submittedName>
</protein>
<organism evidence="12 13">
    <name type="scientific">Stylosanthes scabra</name>
    <dbReference type="NCBI Taxonomy" id="79078"/>
    <lineage>
        <taxon>Eukaryota</taxon>
        <taxon>Viridiplantae</taxon>
        <taxon>Streptophyta</taxon>
        <taxon>Embryophyta</taxon>
        <taxon>Tracheophyta</taxon>
        <taxon>Spermatophyta</taxon>
        <taxon>Magnoliopsida</taxon>
        <taxon>eudicotyledons</taxon>
        <taxon>Gunneridae</taxon>
        <taxon>Pentapetalae</taxon>
        <taxon>rosids</taxon>
        <taxon>fabids</taxon>
        <taxon>Fabales</taxon>
        <taxon>Fabaceae</taxon>
        <taxon>Papilionoideae</taxon>
        <taxon>50 kb inversion clade</taxon>
        <taxon>dalbergioids sensu lato</taxon>
        <taxon>Dalbergieae</taxon>
        <taxon>Pterocarpus clade</taxon>
        <taxon>Stylosanthes</taxon>
    </lineage>
</organism>
<accession>A0ABU6USD9</accession>
<keyword evidence="5 11" id="KW-0479">Metal-binding</keyword>
<dbReference type="PANTHER" id="PTHR24282:SF148">
    <property type="entry name" value="CYTOCHROME P450 72A15-LIKE"/>
    <property type="match status" value="1"/>
</dbReference>
<comment type="caution">
    <text evidence="12">The sequence shown here is derived from an EMBL/GenBank/DDBJ whole genome shotgun (WGS) entry which is preliminary data.</text>
</comment>
<evidence type="ECO:0000256" key="2">
    <source>
        <dbReference type="ARBA" id="ARBA00010617"/>
    </source>
</evidence>
<evidence type="ECO:0000256" key="11">
    <source>
        <dbReference type="RuleBase" id="RU000461"/>
    </source>
</evidence>
<dbReference type="EMBL" id="JASCZI010121748">
    <property type="protein sequence ID" value="MED6162838.1"/>
    <property type="molecule type" value="Genomic_DNA"/>
</dbReference>
<evidence type="ECO:0000313" key="13">
    <source>
        <dbReference type="Proteomes" id="UP001341840"/>
    </source>
</evidence>
<evidence type="ECO:0000256" key="4">
    <source>
        <dbReference type="ARBA" id="ARBA00022692"/>
    </source>
</evidence>
<keyword evidence="3 11" id="KW-0349">Heme</keyword>
<dbReference type="InterPro" id="IPR001128">
    <property type="entry name" value="Cyt_P450"/>
</dbReference>
<dbReference type="InterPro" id="IPR036396">
    <property type="entry name" value="Cyt_P450_sf"/>
</dbReference>
<dbReference type="InterPro" id="IPR050665">
    <property type="entry name" value="Cytochrome_P450_Monooxygen"/>
</dbReference>
<comment type="subcellular location">
    <subcellularLocation>
        <location evidence="1">Membrane</location>
        <topology evidence="1">Single-pass membrane protein</topology>
    </subcellularLocation>
</comment>
<dbReference type="Gene3D" id="1.10.630.10">
    <property type="entry name" value="Cytochrome P450"/>
    <property type="match status" value="1"/>
</dbReference>